<protein>
    <recommendedName>
        <fullName evidence="4">Prepilin type IV endopeptidase peptidase domain-containing protein</fullName>
    </recommendedName>
</protein>
<evidence type="ECO:0000313" key="2">
    <source>
        <dbReference type="EMBL" id="MBO0360812.1"/>
    </source>
</evidence>
<dbReference type="RefSeq" id="WP_206986723.1">
    <property type="nucleotide sequence ID" value="NZ_JAFLQZ010000024.1"/>
</dbReference>
<sequence length="177" mass="20117">MTTFTIIHYSAEVLAFSMLISMLVQDWRWRGVYWYFFPLLAVLFFGLRLDQQPLETVLADSAVNVAFVVLQMLVLSLYVRLRFAASLQAYLGLGDILYWLAVAVFFSPVVFILYYLSSLVVALLTFLIVRRVVSKPIDARIPLAGLQAGYLALLLLVSWLSPTKLPVGDQWLLDYIS</sequence>
<keyword evidence="1" id="KW-0472">Membrane</keyword>
<reference evidence="2" key="1">
    <citation type="submission" date="2021-03" db="EMBL/GenBank/DDBJ databases">
        <authorList>
            <person name="Kim M.K."/>
        </authorList>
    </citation>
    <scope>NUCLEOTIDE SEQUENCE</scope>
    <source>
        <strain evidence="2">BT186</strain>
    </source>
</reference>
<dbReference type="Proteomes" id="UP000664144">
    <property type="component" value="Unassembled WGS sequence"/>
</dbReference>
<evidence type="ECO:0000313" key="3">
    <source>
        <dbReference type="Proteomes" id="UP000664144"/>
    </source>
</evidence>
<feature type="transmembrane region" description="Helical" evidence="1">
    <location>
        <begin position="6"/>
        <end position="24"/>
    </location>
</feature>
<keyword evidence="3" id="KW-1185">Reference proteome</keyword>
<feature type="transmembrane region" description="Helical" evidence="1">
    <location>
        <begin position="87"/>
        <end position="106"/>
    </location>
</feature>
<gene>
    <name evidence="2" type="ORF">J0X19_22825</name>
</gene>
<dbReference type="EMBL" id="JAFLQZ010000024">
    <property type="protein sequence ID" value="MBO0360812.1"/>
    <property type="molecule type" value="Genomic_DNA"/>
</dbReference>
<accession>A0A939F132</accession>
<name>A0A939F132_9BACT</name>
<keyword evidence="1" id="KW-0812">Transmembrane</keyword>
<evidence type="ECO:0000256" key="1">
    <source>
        <dbReference type="SAM" id="Phobius"/>
    </source>
</evidence>
<feature type="transmembrane region" description="Helical" evidence="1">
    <location>
        <begin position="61"/>
        <end position="80"/>
    </location>
</feature>
<feature type="transmembrane region" description="Helical" evidence="1">
    <location>
        <begin position="31"/>
        <end position="49"/>
    </location>
</feature>
<organism evidence="2 3">
    <name type="scientific">Hymenobacter telluris</name>
    <dbReference type="NCBI Taxonomy" id="2816474"/>
    <lineage>
        <taxon>Bacteria</taxon>
        <taxon>Pseudomonadati</taxon>
        <taxon>Bacteroidota</taxon>
        <taxon>Cytophagia</taxon>
        <taxon>Cytophagales</taxon>
        <taxon>Hymenobacteraceae</taxon>
        <taxon>Hymenobacter</taxon>
    </lineage>
</organism>
<feature type="transmembrane region" description="Helical" evidence="1">
    <location>
        <begin position="112"/>
        <end position="129"/>
    </location>
</feature>
<comment type="caution">
    <text evidence="2">The sequence shown here is derived from an EMBL/GenBank/DDBJ whole genome shotgun (WGS) entry which is preliminary data.</text>
</comment>
<feature type="transmembrane region" description="Helical" evidence="1">
    <location>
        <begin position="141"/>
        <end position="161"/>
    </location>
</feature>
<dbReference type="AlphaFoldDB" id="A0A939F132"/>
<proteinExistence type="predicted"/>
<keyword evidence="1" id="KW-1133">Transmembrane helix</keyword>
<evidence type="ECO:0008006" key="4">
    <source>
        <dbReference type="Google" id="ProtNLM"/>
    </source>
</evidence>